<dbReference type="SUPFAM" id="SSF49785">
    <property type="entry name" value="Galactose-binding domain-like"/>
    <property type="match status" value="1"/>
</dbReference>
<accession>A0ABW7N3G5</accession>
<evidence type="ECO:0000256" key="5">
    <source>
        <dbReference type="ARBA" id="ARBA00022982"/>
    </source>
</evidence>
<dbReference type="PANTHER" id="PTHR19328:SF75">
    <property type="entry name" value="ALDOSE SUGAR DEHYDROGENASE YLII"/>
    <property type="match status" value="1"/>
</dbReference>
<evidence type="ECO:0000256" key="8">
    <source>
        <dbReference type="SAM" id="MobiDB-lite"/>
    </source>
</evidence>
<protein>
    <submittedName>
        <fullName evidence="10">PQQ-dependent sugar dehydrogenase</fullName>
    </submittedName>
</protein>
<reference evidence="10 11" key="1">
    <citation type="journal article" date="2013" name="Int. J. Syst. Evol. Microbiol.">
        <title>Marinoscillum luteum sp. nov., isolated from marine sediment.</title>
        <authorList>
            <person name="Cha I.T."/>
            <person name="Park S.J."/>
            <person name="Kim S.J."/>
            <person name="Kim J.G."/>
            <person name="Jung M.Y."/>
            <person name="Shin K.S."/>
            <person name="Kwon K.K."/>
            <person name="Yang S.H."/>
            <person name="Seo Y.S."/>
            <person name="Rhee S.K."/>
        </authorList>
    </citation>
    <scope>NUCLEOTIDE SEQUENCE [LARGE SCALE GENOMIC DNA]</scope>
    <source>
        <strain evidence="10 11">KCTC 23939</strain>
    </source>
</reference>
<dbReference type="PANTHER" id="PTHR19328">
    <property type="entry name" value="HEDGEHOG-INTERACTING PROTEIN"/>
    <property type="match status" value="1"/>
</dbReference>
<organism evidence="10 11">
    <name type="scientific">Marinoscillum luteum</name>
    <dbReference type="NCBI Taxonomy" id="861051"/>
    <lineage>
        <taxon>Bacteria</taxon>
        <taxon>Pseudomonadati</taxon>
        <taxon>Bacteroidota</taxon>
        <taxon>Cytophagia</taxon>
        <taxon>Cytophagales</taxon>
        <taxon>Reichenbachiellaceae</taxon>
        <taxon>Marinoscillum</taxon>
    </lineage>
</organism>
<dbReference type="InterPro" id="IPR005084">
    <property type="entry name" value="CBM6"/>
</dbReference>
<keyword evidence="3 7" id="KW-0479">Metal-binding</keyword>
<evidence type="ECO:0000259" key="9">
    <source>
        <dbReference type="PROSITE" id="PS51007"/>
    </source>
</evidence>
<dbReference type="Gene3D" id="2.120.10.30">
    <property type="entry name" value="TolB, C-terminal domain"/>
    <property type="match status" value="1"/>
</dbReference>
<dbReference type="RefSeq" id="WP_395415891.1">
    <property type="nucleotide sequence ID" value="NZ_JBIPKE010000009.1"/>
</dbReference>
<dbReference type="InterPro" id="IPR035986">
    <property type="entry name" value="PKD_dom_sf"/>
</dbReference>
<dbReference type="Gene3D" id="2.60.120.260">
    <property type="entry name" value="Galactose-binding domain-like"/>
    <property type="match status" value="1"/>
</dbReference>
<dbReference type="InterPro" id="IPR013783">
    <property type="entry name" value="Ig-like_fold"/>
</dbReference>
<dbReference type="PRINTS" id="PR00606">
    <property type="entry name" value="CYTCHROMECID"/>
</dbReference>
<dbReference type="InterPro" id="IPR008979">
    <property type="entry name" value="Galactose-bd-like_sf"/>
</dbReference>
<dbReference type="SMART" id="SM00089">
    <property type="entry name" value="PKD"/>
    <property type="match status" value="1"/>
</dbReference>
<dbReference type="PROSITE" id="PS51257">
    <property type="entry name" value="PROKAR_LIPOPROTEIN"/>
    <property type="match status" value="1"/>
</dbReference>
<comment type="caution">
    <text evidence="10">The sequence shown here is derived from an EMBL/GenBank/DDBJ whole genome shotgun (WGS) entry which is preliminary data.</text>
</comment>
<keyword evidence="11" id="KW-1185">Reference proteome</keyword>
<evidence type="ECO:0000256" key="2">
    <source>
        <dbReference type="ARBA" id="ARBA00022617"/>
    </source>
</evidence>
<dbReference type="InterPro" id="IPR011042">
    <property type="entry name" value="6-blade_b-propeller_TolB-like"/>
</dbReference>
<evidence type="ECO:0000256" key="6">
    <source>
        <dbReference type="ARBA" id="ARBA00023004"/>
    </source>
</evidence>
<dbReference type="Gene3D" id="2.60.40.10">
    <property type="entry name" value="Immunoglobulins"/>
    <property type="match status" value="1"/>
</dbReference>
<keyword evidence="5" id="KW-0249">Electron transport</keyword>
<dbReference type="Pfam" id="PF18911">
    <property type="entry name" value="PKD_4"/>
    <property type="match status" value="1"/>
</dbReference>
<dbReference type="InterPro" id="IPR011041">
    <property type="entry name" value="Quinoprot_gluc/sorb_DH_b-prop"/>
</dbReference>
<dbReference type="SUPFAM" id="SSF50952">
    <property type="entry name" value="Soluble quinoprotein glucose dehydrogenase"/>
    <property type="match status" value="1"/>
</dbReference>
<keyword evidence="6 7" id="KW-0408">Iron</keyword>
<dbReference type="SMART" id="SM00606">
    <property type="entry name" value="CBD_IV"/>
    <property type="match status" value="1"/>
</dbReference>
<dbReference type="Proteomes" id="UP001610063">
    <property type="component" value="Unassembled WGS sequence"/>
</dbReference>
<dbReference type="InterPro" id="IPR000601">
    <property type="entry name" value="PKD_dom"/>
</dbReference>
<evidence type="ECO:0000256" key="7">
    <source>
        <dbReference type="PROSITE-ProRule" id="PRU00433"/>
    </source>
</evidence>
<gene>
    <name evidence="10" type="ORF">ACHKAR_01590</name>
</gene>
<evidence type="ECO:0000313" key="10">
    <source>
        <dbReference type="EMBL" id="MFH6982107.1"/>
    </source>
</evidence>
<dbReference type="InterPro" id="IPR002324">
    <property type="entry name" value="Cyt_c_ID"/>
</dbReference>
<dbReference type="SUPFAM" id="SSF49299">
    <property type="entry name" value="PKD domain"/>
    <property type="match status" value="1"/>
</dbReference>
<dbReference type="Pfam" id="PF00034">
    <property type="entry name" value="Cytochrom_C"/>
    <property type="match status" value="1"/>
</dbReference>
<feature type="domain" description="Cytochrome c" evidence="9">
    <location>
        <begin position="610"/>
        <end position="695"/>
    </location>
</feature>
<sequence>MKRLGLLGLVGLFLSCGQTTHETKKEEAPEESRFVKEVFATNLFEPTELVILPKGKVIFTQRRGGIKQYDLKTNELSDYDSIPVHHEKEDGLMGIALDPEFEQNDWVYLYYSPVGDEPVQHLSRFTYTAKGLINEVVMLKVPVQREECCHTGGSIQFGSDGLLYLSTGDNSNPFDSKGFSPSDERPGRSAWDAQKSSANTNDLRGKILRIKPEPDGSYSIPEGNLFVDDDPLTKPEIYVMGCRNPYRISVDPKRGWLFWGDVGPDAGEDVEGRGPRGHDEFNVAKEPGFFGWPLFVGNNYAYNEYDFSTGISQAKYDPAAPVNNSPNNTGLQNLPPAQPAKIYYPYARTDIFPQVKNGGRNAMAGPVYYSDMYESRSKFPVYLDGRVIYYDWMRGFIYFLELDEEGNPTDWYSFMPNTEFNNPMDMEFGPDGNLYMIEYGTGWFTRNENAKLSRIRYIEGNRPPVLEASVSRYSGSAPLEVRFDASGSKDYDGDKLKYEWEIEGEVFNDSVFTYVFEKEGVYYPELTLSDGKGDYRTQQFTIEVGNEPPVVDIAIAGNNTFFWQGRNIAYEVQISDLEDEKGAGIATDQIRFDINHYQSTDMAETLGHQVPVSNGLTLIESLDCKGCHKVNEKSIGPSYTAVAARYRSDRNAVNYLSRKIISGGGGVWGEQAMSAHPDLTTEDAASIVEYILSLGNQMSYPLEGTFKTSEATGRYLFTAAYKDRGKAPLRPIEVTRNIWLRPSRMPADLFDDSKDIQARGGEIRSIYHGSWVSFNNLDLTGIGSVSFLLANREKGGTVSIRTGAPDGVEIGRGEIYPDRSTGPTSTLEIEIKDVTGFQNVYFVFTNEGEENKLLYIRNIEFNPKP</sequence>
<dbReference type="CDD" id="cd00146">
    <property type="entry name" value="PKD"/>
    <property type="match status" value="1"/>
</dbReference>
<evidence type="ECO:0000256" key="1">
    <source>
        <dbReference type="ARBA" id="ARBA00022448"/>
    </source>
</evidence>
<keyword evidence="4" id="KW-0732">Signal</keyword>
<dbReference type="SUPFAM" id="SSF46626">
    <property type="entry name" value="Cytochrome c"/>
    <property type="match status" value="1"/>
</dbReference>
<dbReference type="InterPro" id="IPR012938">
    <property type="entry name" value="Glc/Sorbosone_DH"/>
</dbReference>
<dbReference type="EMBL" id="JBIPKE010000009">
    <property type="protein sequence ID" value="MFH6982107.1"/>
    <property type="molecule type" value="Genomic_DNA"/>
</dbReference>
<dbReference type="InterPro" id="IPR036909">
    <property type="entry name" value="Cyt_c-like_dom_sf"/>
</dbReference>
<keyword evidence="1" id="KW-0813">Transport</keyword>
<dbReference type="CDD" id="cd04084">
    <property type="entry name" value="CBM6_xylanase-like"/>
    <property type="match status" value="1"/>
</dbReference>
<dbReference type="InterPro" id="IPR009056">
    <property type="entry name" value="Cyt_c-like_dom"/>
</dbReference>
<dbReference type="Pfam" id="PF07995">
    <property type="entry name" value="GSDH"/>
    <property type="match status" value="1"/>
</dbReference>
<proteinExistence type="predicted"/>
<dbReference type="PROSITE" id="PS51007">
    <property type="entry name" value="CYTC"/>
    <property type="match status" value="1"/>
</dbReference>
<name>A0ABW7N3G5_9BACT</name>
<keyword evidence="2 7" id="KW-0349">Heme</keyword>
<evidence type="ECO:0000256" key="4">
    <source>
        <dbReference type="ARBA" id="ARBA00022729"/>
    </source>
</evidence>
<evidence type="ECO:0000313" key="11">
    <source>
        <dbReference type="Proteomes" id="UP001610063"/>
    </source>
</evidence>
<feature type="region of interest" description="Disordered" evidence="8">
    <location>
        <begin position="173"/>
        <end position="203"/>
    </location>
</feature>
<dbReference type="InterPro" id="IPR006584">
    <property type="entry name" value="Cellulose-bd_IV"/>
</dbReference>
<evidence type="ECO:0000256" key="3">
    <source>
        <dbReference type="ARBA" id="ARBA00022723"/>
    </source>
</evidence>
<dbReference type="Pfam" id="PF03422">
    <property type="entry name" value="CBM_6"/>
    <property type="match status" value="1"/>
</dbReference>
<dbReference type="InterPro" id="IPR022409">
    <property type="entry name" value="PKD/Chitinase_dom"/>
</dbReference>
<dbReference type="Gene3D" id="1.10.760.10">
    <property type="entry name" value="Cytochrome c-like domain"/>
    <property type="match status" value="1"/>
</dbReference>